<organism evidence="1">
    <name type="scientific">viral metagenome</name>
    <dbReference type="NCBI Taxonomy" id="1070528"/>
    <lineage>
        <taxon>unclassified sequences</taxon>
        <taxon>metagenomes</taxon>
        <taxon>organismal metagenomes</taxon>
    </lineage>
</organism>
<evidence type="ECO:0008006" key="2">
    <source>
        <dbReference type="Google" id="ProtNLM"/>
    </source>
</evidence>
<sequence>MKKAYIIIGPESSGSVYISKIIAYVLGETKDINEWSGYGFFKKQKINETDKNETNDIIILHRSQPYLQHDKYCDLNEFKELFKDYELFFILCTRYHVISNHSKKHRFQRREEQLIDNYDISKKILTEITKTERFFIWNYETMMYLNESYFDLLYNFLEIKTENRYYPTDIFDGNIKYIKNI</sequence>
<dbReference type="AlphaFoldDB" id="A0A6C0H978"/>
<reference evidence="1" key="1">
    <citation type="journal article" date="2020" name="Nature">
        <title>Giant virus diversity and host interactions through global metagenomics.</title>
        <authorList>
            <person name="Schulz F."/>
            <person name="Roux S."/>
            <person name="Paez-Espino D."/>
            <person name="Jungbluth S."/>
            <person name="Walsh D.A."/>
            <person name="Denef V.J."/>
            <person name="McMahon K.D."/>
            <person name="Konstantinidis K.T."/>
            <person name="Eloe-Fadrosh E.A."/>
            <person name="Kyrpides N.C."/>
            <person name="Woyke T."/>
        </authorList>
    </citation>
    <scope>NUCLEOTIDE SEQUENCE</scope>
    <source>
        <strain evidence="1">GVMAG-M-3300023179-86</strain>
    </source>
</reference>
<dbReference type="EMBL" id="MN739916">
    <property type="protein sequence ID" value="QHT77024.1"/>
    <property type="molecule type" value="Genomic_DNA"/>
</dbReference>
<proteinExistence type="predicted"/>
<name>A0A6C0H978_9ZZZZ</name>
<protein>
    <recommendedName>
        <fullName evidence="2">Sulfotransferase domain-containing protein</fullName>
    </recommendedName>
</protein>
<evidence type="ECO:0000313" key="1">
    <source>
        <dbReference type="EMBL" id="QHT77024.1"/>
    </source>
</evidence>
<accession>A0A6C0H978</accession>